<protein>
    <submittedName>
        <fullName evidence="1">Uncharacterized protein</fullName>
    </submittedName>
</protein>
<evidence type="ECO:0000313" key="1">
    <source>
        <dbReference type="EMBL" id="KKK76373.1"/>
    </source>
</evidence>
<dbReference type="EMBL" id="LAZR01055435">
    <property type="protein sequence ID" value="KKK76373.1"/>
    <property type="molecule type" value="Genomic_DNA"/>
</dbReference>
<gene>
    <name evidence="1" type="ORF">LCGC14_2864330</name>
</gene>
<name>A0A0F8Y544_9ZZZZ</name>
<accession>A0A0F8Y544</accession>
<organism evidence="1">
    <name type="scientific">marine sediment metagenome</name>
    <dbReference type="NCBI Taxonomy" id="412755"/>
    <lineage>
        <taxon>unclassified sequences</taxon>
        <taxon>metagenomes</taxon>
        <taxon>ecological metagenomes</taxon>
    </lineage>
</organism>
<sequence>MTLKRAQEVLGPIRLHFFNRRYLLDQKLTTVNKIIVAAQERLMQIGGY</sequence>
<reference evidence="1" key="1">
    <citation type="journal article" date="2015" name="Nature">
        <title>Complex archaea that bridge the gap between prokaryotes and eukaryotes.</title>
        <authorList>
            <person name="Spang A."/>
            <person name="Saw J.H."/>
            <person name="Jorgensen S.L."/>
            <person name="Zaremba-Niedzwiedzka K."/>
            <person name="Martijn J."/>
            <person name="Lind A.E."/>
            <person name="van Eijk R."/>
            <person name="Schleper C."/>
            <person name="Guy L."/>
            <person name="Ettema T.J."/>
        </authorList>
    </citation>
    <scope>NUCLEOTIDE SEQUENCE</scope>
</reference>
<proteinExistence type="predicted"/>
<comment type="caution">
    <text evidence="1">The sequence shown here is derived from an EMBL/GenBank/DDBJ whole genome shotgun (WGS) entry which is preliminary data.</text>
</comment>
<dbReference type="AlphaFoldDB" id="A0A0F8Y544"/>